<feature type="compositionally biased region" description="Polar residues" evidence="1">
    <location>
        <begin position="126"/>
        <end position="139"/>
    </location>
</feature>
<feature type="compositionally biased region" description="Basic and acidic residues" evidence="1">
    <location>
        <begin position="32"/>
        <end position="43"/>
    </location>
</feature>
<feature type="compositionally biased region" description="Polar residues" evidence="1">
    <location>
        <begin position="22"/>
        <end position="31"/>
    </location>
</feature>
<reference evidence="3" key="1">
    <citation type="submission" date="2025-08" db="UniProtKB">
        <authorList>
            <consortium name="RefSeq"/>
        </authorList>
    </citation>
    <scope>IDENTIFICATION</scope>
    <source>
        <tissue evidence="3">Young leaves</tissue>
    </source>
</reference>
<feature type="compositionally biased region" description="Polar residues" evidence="1">
    <location>
        <begin position="88"/>
        <end position="97"/>
    </location>
</feature>
<organism evidence="2 3">
    <name type="scientific">Cucurbita moschata</name>
    <name type="common">Winter crookneck squash</name>
    <name type="synonym">Cucurbita pepo var. moschata</name>
    <dbReference type="NCBI Taxonomy" id="3662"/>
    <lineage>
        <taxon>Eukaryota</taxon>
        <taxon>Viridiplantae</taxon>
        <taxon>Streptophyta</taxon>
        <taxon>Embryophyta</taxon>
        <taxon>Tracheophyta</taxon>
        <taxon>Spermatophyta</taxon>
        <taxon>Magnoliopsida</taxon>
        <taxon>eudicotyledons</taxon>
        <taxon>Gunneridae</taxon>
        <taxon>Pentapetalae</taxon>
        <taxon>rosids</taxon>
        <taxon>fabids</taxon>
        <taxon>Cucurbitales</taxon>
        <taxon>Cucurbitaceae</taxon>
        <taxon>Cucurbiteae</taxon>
        <taxon>Cucurbita</taxon>
    </lineage>
</organism>
<feature type="compositionally biased region" description="Basic and acidic residues" evidence="1">
    <location>
        <begin position="172"/>
        <end position="182"/>
    </location>
</feature>
<dbReference type="AlphaFoldDB" id="A0A6J1ECK7"/>
<accession>A0A6J1ECK7</accession>
<evidence type="ECO:0000313" key="2">
    <source>
        <dbReference type="Proteomes" id="UP000504609"/>
    </source>
</evidence>
<dbReference type="KEGG" id="cmos:111433088"/>
<dbReference type="PANTHER" id="PTHR37187:SF19">
    <property type="entry name" value="(RAPE) HYPOTHETICAL PROTEIN"/>
    <property type="match status" value="1"/>
</dbReference>
<feature type="compositionally biased region" description="Low complexity" evidence="1">
    <location>
        <begin position="72"/>
        <end position="82"/>
    </location>
</feature>
<name>A0A6J1ECK7_CUCMO</name>
<dbReference type="Proteomes" id="UP000504609">
    <property type="component" value="Unplaced"/>
</dbReference>
<dbReference type="PANTHER" id="PTHR37187">
    <property type="entry name" value="EXPRESSED PROTEIN"/>
    <property type="match status" value="1"/>
</dbReference>
<sequence>MPSGAKKRKAAKKKKELEAHINPSSIASQGNEDVKNRSDKGSDSGEVESPASENQPSHSNPFGKGNKEVEESSSSNSGTNQKLGLASETKNGTLQNHSSSSSDDESVDTTKEPEVLDEKIAPTAASIVNSVTPEVSASEETIGVVESASVENTAIPDMITSEKLSLTAPRDPSSKPNEDRNLHLSAHSKGSESAENFNPESEDQPLIVSRPPVPRRTSWLSCCGLCDVFTSSN</sequence>
<feature type="compositionally biased region" description="Polar residues" evidence="1">
    <location>
        <begin position="51"/>
        <end position="60"/>
    </location>
</feature>
<evidence type="ECO:0000313" key="3">
    <source>
        <dbReference type="RefSeq" id="XP_022925782.1"/>
    </source>
</evidence>
<feature type="region of interest" description="Disordered" evidence="1">
    <location>
        <begin position="1"/>
        <end position="217"/>
    </location>
</feature>
<feature type="compositionally biased region" description="Basic residues" evidence="1">
    <location>
        <begin position="1"/>
        <end position="14"/>
    </location>
</feature>
<keyword evidence="2" id="KW-1185">Reference proteome</keyword>
<dbReference type="RefSeq" id="XP_022925782.1">
    <property type="nucleotide sequence ID" value="XM_023070014.1"/>
</dbReference>
<proteinExistence type="predicted"/>
<feature type="compositionally biased region" description="Basic and acidic residues" evidence="1">
    <location>
        <begin position="108"/>
        <end position="120"/>
    </location>
</feature>
<dbReference type="GeneID" id="111433088"/>
<gene>
    <name evidence="3" type="primary">LOC111433088</name>
</gene>
<evidence type="ECO:0000256" key="1">
    <source>
        <dbReference type="SAM" id="MobiDB-lite"/>
    </source>
</evidence>
<protein>
    <submittedName>
        <fullName evidence="3">Nucleolin 2-like isoform X1</fullName>
    </submittedName>
</protein>